<sequence length="141" mass="16876">MDYVLNFIYIAIAVITYLFLRKAMIARGWSKIKVRFLYGLTNTVFLFVVLYFLNYFFDYLELNIILVISLIFGLFMFGISFLTFRNERQEKKNMFDKDFSPNRDIWILSQDKDFWNMQIIAVILVVLPLLAVFVAVYFLIE</sequence>
<organism evidence="2 3">
    <name type="scientific">Bacillus mesophilus</name>
    <dbReference type="NCBI Taxonomy" id="1808955"/>
    <lineage>
        <taxon>Bacteria</taxon>
        <taxon>Bacillati</taxon>
        <taxon>Bacillota</taxon>
        <taxon>Bacilli</taxon>
        <taxon>Bacillales</taxon>
        <taxon>Bacillaceae</taxon>
        <taxon>Bacillus</taxon>
    </lineage>
</organism>
<evidence type="ECO:0000313" key="3">
    <source>
        <dbReference type="Proteomes" id="UP000481043"/>
    </source>
</evidence>
<feature type="transmembrane region" description="Helical" evidence="1">
    <location>
        <begin position="119"/>
        <end position="140"/>
    </location>
</feature>
<dbReference type="AlphaFoldDB" id="A0A6M0QBS9"/>
<feature type="transmembrane region" description="Helical" evidence="1">
    <location>
        <begin position="6"/>
        <end position="24"/>
    </location>
</feature>
<keyword evidence="1" id="KW-1133">Transmembrane helix</keyword>
<proteinExistence type="predicted"/>
<keyword evidence="1" id="KW-0812">Transmembrane</keyword>
<reference evidence="2 3" key="1">
    <citation type="submission" date="2020-02" db="EMBL/GenBank/DDBJ databases">
        <title>Bacillus aquiflavi sp. nov., isolated from yellow water of strong flavor Chinese baijiu in Yibin region of China.</title>
        <authorList>
            <person name="Xie J."/>
        </authorList>
    </citation>
    <scope>NUCLEOTIDE SEQUENCE [LARGE SCALE GENOMIC DNA]</scope>
    <source>
        <strain evidence="2 3">SA4</strain>
    </source>
</reference>
<dbReference type="Proteomes" id="UP000481043">
    <property type="component" value="Unassembled WGS sequence"/>
</dbReference>
<feature type="transmembrane region" description="Helical" evidence="1">
    <location>
        <begin position="36"/>
        <end position="57"/>
    </location>
</feature>
<keyword evidence="1" id="KW-0472">Membrane</keyword>
<gene>
    <name evidence="2" type="ORF">G4D63_12195</name>
</gene>
<accession>A0A6M0QBS9</accession>
<evidence type="ECO:0000256" key="1">
    <source>
        <dbReference type="SAM" id="Phobius"/>
    </source>
</evidence>
<keyword evidence="3" id="KW-1185">Reference proteome</keyword>
<comment type="caution">
    <text evidence="2">The sequence shown here is derived from an EMBL/GenBank/DDBJ whole genome shotgun (WGS) entry which is preliminary data.</text>
</comment>
<evidence type="ECO:0000313" key="2">
    <source>
        <dbReference type="EMBL" id="NEY72488.1"/>
    </source>
</evidence>
<protein>
    <submittedName>
        <fullName evidence="2">Uncharacterized protein</fullName>
    </submittedName>
</protein>
<dbReference type="RefSeq" id="WP_163179962.1">
    <property type="nucleotide sequence ID" value="NZ_JAAIWM010000004.1"/>
</dbReference>
<dbReference type="EMBL" id="JAAIWM010000004">
    <property type="protein sequence ID" value="NEY72488.1"/>
    <property type="molecule type" value="Genomic_DNA"/>
</dbReference>
<feature type="transmembrane region" description="Helical" evidence="1">
    <location>
        <begin position="63"/>
        <end position="84"/>
    </location>
</feature>
<name>A0A6M0QBS9_9BACI</name>